<sequence>MRRLDKSAPLRAAMKAAELDIPRLAARTKEIDPTGEGLSRAYIGFLAGGGTSAREDCSDRAAELIATALAKEVDDLFESPVFTLQESTSTRRSKTHGSGKSALPDQLMDQRTLARFLRKSMSWIDKQIQEAKEHGEIWPGLIYVGSSRRFDPHAVLDAMRKQRTAA</sequence>
<dbReference type="PATRIC" id="fig|698760.3.peg.5751"/>
<dbReference type="AlphaFoldDB" id="L7F344"/>
<accession>L7F344</accession>
<gene>
    <name evidence="1" type="ORF">STRTUCAR8_05537</name>
</gene>
<name>L7F344_STRT8</name>
<evidence type="ECO:0000313" key="2">
    <source>
        <dbReference type="Proteomes" id="UP000010931"/>
    </source>
</evidence>
<evidence type="ECO:0000313" key="1">
    <source>
        <dbReference type="EMBL" id="ELP65431.1"/>
    </source>
</evidence>
<comment type="caution">
    <text evidence="1">The sequence shown here is derived from an EMBL/GenBank/DDBJ whole genome shotgun (WGS) entry which is preliminary data.</text>
</comment>
<dbReference type="Proteomes" id="UP000010931">
    <property type="component" value="Unassembled WGS sequence"/>
</dbReference>
<organism evidence="1 2">
    <name type="scientific">Streptomyces turgidiscabies (strain Car8)</name>
    <dbReference type="NCBI Taxonomy" id="698760"/>
    <lineage>
        <taxon>Bacteria</taxon>
        <taxon>Bacillati</taxon>
        <taxon>Actinomycetota</taxon>
        <taxon>Actinomycetes</taxon>
        <taxon>Kitasatosporales</taxon>
        <taxon>Streptomycetaceae</taxon>
        <taxon>Streptomyces</taxon>
    </lineage>
</organism>
<protein>
    <submittedName>
        <fullName evidence="1">Uncharacterized protein</fullName>
    </submittedName>
</protein>
<keyword evidence="2" id="KW-1185">Reference proteome</keyword>
<dbReference type="EMBL" id="AEJB01000382">
    <property type="protein sequence ID" value="ELP65431.1"/>
    <property type="molecule type" value="Genomic_DNA"/>
</dbReference>
<proteinExistence type="predicted"/>
<reference evidence="1 2" key="1">
    <citation type="journal article" date="2011" name="Plasmid">
        <title>Streptomyces turgidiscabies Car8 contains a modular pathogenicity island that shares virulence genes with other actinobacterial plant pathogens.</title>
        <authorList>
            <person name="Huguet-Tapia J.C."/>
            <person name="Badger J.H."/>
            <person name="Loria R."/>
            <person name="Pettis G.S."/>
        </authorList>
    </citation>
    <scope>NUCLEOTIDE SEQUENCE [LARGE SCALE GENOMIC DNA]</scope>
    <source>
        <strain evidence="1 2">Car8</strain>
    </source>
</reference>
<dbReference type="RefSeq" id="WP_006379507.1">
    <property type="nucleotide sequence ID" value="NZ_AEJB01000382.1"/>
</dbReference>